<proteinExistence type="predicted"/>
<dbReference type="AlphaFoldDB" id="A0A151XDI2"/>
<dbReference type="EMBL" id="KQ982281">
    <property type="protein sequence ID" value="KYQ58432.1"/>
    <property type="molecule type" value="Genomic_DNA"/>
</dbReference>
<keyword evidence="1" id="KW-1133">Transmembrane helix</keyword>
<protein>
    <submittedName>
        <fullName evidence="2">Uncharacterized protein</fullName>
    </submittedName>
</protein>
<keyword evidence="1" id="KW-0812">Transmembrane</keyword>
<keyword evidence="3" id="KW-1185">Reference proteome</keyword>
<feature type="transmembrane region" description="Helical" evidence="1">
    <location>
        <begin position="33"/>
        <end position="54"/>
    </location>
</feature>
<evidence type="ECO:0000313" key="3">
    <source>
        <dbReference type="Proteomes" id="UP000075809"/>
    </source>
</evidence>
<accession>A0A151XDI2</accession>
<name>A0A151XDI2_9HYME</name>
<dbReference type="Proteomes" id="UP000075809">
    <property type="component" value="Unassembled WGS sequence"/>
</dbReference>
<sequence>FKELKMCLHELSLVDNTIEAVGAPKEYQRLHKWISRIMMGLNALIWGTILGYICSRFHQVNDRLHVFYSDLFENNVDYKLYTSTIQIDFRV</sequence>
<reference evidence="2 3" key="1">
    <citation type="submission" date="2015-09" db="EMBL/GenBank/DDBJ databases">
        <title>Trachymyrmex zeteki WGS genome.</title>
        <authorList>
            <person name="Nygaard S."/>
            <person name="Hu H."/>
            <person name="Boomsma J."/>
            <person name="Zhang G."/>
        </authorList>
    </citation>
    <scope>NUCLEOTIDE SEQUENCE [LARGE SCALE GENOMIC DNA]</scope>
    <source>
        <strain evidence="2">Tzet28-1</strain>
        <tissue evidence="2">Whole body</tissue>
    </source>
</reference>
<organism evidence="2 3">
    <name type="scientific">Mycetomoellerius zeteki</name>
    <dbReference type="NCBI Taxonomy" id="64791"/>
    <lineage>
        <taxon>Eukaryota</taxon>
        <taxon>Metazoa</taxon>
        <taxon>Ecdysozoa</taxon>
        <taxon>Arthropoda</taxon>
        <taxon>Hexapoda</taxon>
        <taxon>Insecta</taxon>
        <taxon>Pterygota</taxon>
        <taxon>Neoptera</taxon>
        <taxon>Endopterygota</taxon>
        <taxon>Hymenoptera</taxon>
        <taxon>Apocrita</taxon>
        <taxon>Aculeata</taxon>
        <taxon>Formicoidea</taxon>
        <taxon>Formicidae</taxon>
        <taxon>Myrmicinae</taxon>
        <taxon>Mycetomoellerius</taxon>
    </lineage>
</organism>
<evidence type="ECO:0000256" key="1">
    <source>
        <dbReference type="SAM" id="Phobius"/>
    </source>
</evidence>
<keyword evidence="1" id="KW-0472">Membrane</keyword>
<gene>
    <name evidence="2" type="ORF">ALC60_02579</name>
</gene>
<feature type="non-terminal residue" evidence="2">
    <location>
        <position position="1"/>
    </location>
</feature>
<evidence type="ECO:0000313" key="2">
    <source>
        <dbReference type="EMBL" id="KYQ58432.1"/>
    </source>
</evidence>